<keyword evidence="3" id="KW-1185">Reference proteome</keyword>
<feature type="region of interest" description="Disordered" evidence="1">
    <location>
        <begin position="305"/>
        <end position="374"/>
    </location>
</feature>
<feature type="compositionally biased region" description="Basic and acidic residues" evidence="1">
    <location>
        <begin position="334"/>
        <end position="356"/>
    </location>
</feature>
<proteinExistence type="predicted"/>
<feature type="compositionally biased region" description="Low complexity" evidence="1">
    <location>
        <begin position="359"/>
        <end position="372"/>
    </location>
</feature>
<dbReference type="Proteomes" id="UP000092177">
    <property type="component" value="Chromosome 12"/>
</dbReference>
<accession>A0A1B7XQD9</accession>
<reference evidence="3" key="1">
    <citation type="journal article" date="2017" name="BMC Genomics">
        <title>Gapless genome assembly of Colletotrichum higginsianum reveals chromosome structure and association of transposable elements with secondary metabolite gene clusters.</title>
        <authorList>
            <person name="Dallery J.-F."/>
            <person name="Lapalu N."/>
            <person name="Zampounis A."/>
            <person name="Pigne S."/>
            <person name="Luyten I."/>
            <person name="Amselem J."/>
            <person name="Wittenberg A.H.J."/>
            <person name="Zhou S."/>
            <person name="de Queiroz M.V."/>
            <person name="Robin G.P."/>
            <person name="Auger A."/>
            <person name="Hainaut M."/>
            <person name="Henrissat B."/>
            <person name="Kim K.-T."/>
            <person name="Lee Y.-H."/>
            <person name="Lespinet O."/>
            <person name="Schwartz D.C."/>
            <person name="Thon M.R."/>
            <person name="O'Connell R.J."/>
        </authorList>
    </citation>
    <scope>NUCLEOTIDE SEQUENCE [LARGE SCALE GENOMIC DNA]</scope>
    <source>
        <strain evidence="3">IMI 349063</strain>
    </source>
</reference>
<protein>
    <submittedName>
        <fullName evidence="2">Uncharacterized protein</fullName>
    </submittedName>
</protein>
<dbReference type="VEuPathDB" id="FungiDB:CH63R_14552"/>
<dbReference type="GeneID" id="28873633"/>
<dbReference type="EMBL" id="LTAN01000012">
    <property type="protein sequence ID" value="OBR01980.1"/>
    <property type="molecule type" value="Genomic_DNA"/>
</dbReference>
<evidence type="ECO:0000256" key="1">
    <source>
        <dbReference type="SAM" id="MobiDB-lite"/>
    </source>
</evidence>
<evidence type="ECO:0000313" key="2">
    <source>
        <dbReference type="EMBL" id="OBR01980.1"/>
    </source>
</evidence>
<feature type="region of interest" description="Disordered" evidence="1">
    <location>
        <begin position="114"/>
        <end position="160"/>
    </location>
</feature>
<gene>
    <name evidence="2" type="ORF">CH63R_14552</name>
</gene>
<feature type="compositionally biased region" description="Basic and acidic residues" evidence="1">
    <location>
        <begin position="477"/>
        <end position="495"/>
    </location>
</feature>
<comment type="caution">
    <text evidence="2">The sequence shown here is derived from an EMBL/GenBank/DDBJ whole genome shotgun (WGS) entry which is preliminary data.</text>
</comment>
<evidence type="ECO:0000313" key="3">
    <source>
        <dbReference type="Proteomes" id="UP000092177"/>
    </source>
</evidence>
<dbReference type="AlphaFoldDB" id="A0A1B7XQD9"/>
<dbReference type="RefSeq" id="XP_018150498.1">
    <property type="nucleotide sequence ID" value="XM_018309526.1"/>
</dbReference>
<dbReference type="OrthoDB" id="4810353at2759"/>
<feature type="region of interest" description="Disordered" evidence="1">
    <location>
        <begin position="452"/>
        <end position="536"/>
    </location>
</feature>
<name>A0A1B7XQD9_COLHI</name>
<feature type="compositionally biased region" description="Polar residues" evidence="1">
    <location>
        <begin position="506"/>
        <end position="516"/>
    </location>
</feature>
<organism evidence="2 3">
    <name type="scientific">Colletotrichum higginsianum (strain IMI 349063)</name>
    <name type="common">Crucifer anthracnose fungus</name>
    <dbReference type="NCBI Taxonomy" id="759273"/>
    <lineage>
        <taxon>Eukaryota</taxon>
        <taxon>Fungi</taxon>
        <taxon>Dikarya</taxon>
        <taxon>Ascomycota</taxon>
        <taxon>Pezizomycotina</taxon>
        <taxon>Sordariomycetes</taxon>
        <taxon>Hypocreomycetidae</taxon>
        <taxon>Glomerellales</taxon>
        <taxon>Glomerellaceae</taxon>
        <taxon>Colletotrichum</taxon>
        <taxon>Colletotrichum destructivum species complex</taxon>
    </lineage>
</organism>
<dbReference type="KEGG" id="chig:CH63R_14552"/>
<sequence>MRNLIMTALACGVAAAAFWLARLRSPHLPVPIISNPDHQNTIAHICDVYRDYLSFSTATQVLKLYEILGLDAAWNPGVADVWLALRDRVEGNYYVNGGPLDDISTSAGLLHGERDENQNQDQTKEKKKRDAKGWLGSHDDGEASWASSWSPQLPPLPPMPPQASEVWAQIANVLIDSKLRTTYDQVFMSVLTGLGVDRTAVSCHFHLARPDAHTTMVYHAVARGKLTVERAIFQGPTISKKVKKLSSIALWEQHTRLIQRLNYADNPPHPHRNLITPNNLAHAKLLQPDYKIPDAIEGEDQETHLYKKRKKAVEAGSSAPKSPPKPPSQSGSTPKEHGIEDKSEHNIEDEIEHESNSKATSTTLLPTATSTTVLPENRLDSEYLWQAGGDRADPNGLLSQGHVSYPVPVDYQAQAEAQRTLERGIQGLHVNCPRPQYAPTTGALHRPSRELTFTMGDDGLGDEQQKRDQDGYVSPAEGHRDGPARLRPQGPRDEAQPVGGGGERSSGPNAFSQDDLTTFLAWRSERRRGPRPGDKM</sequence>